<feature type="domain" description="Sugar-binding" evidence="6">
    <location>
        <begin position="107"/>
        <end position="358"/>
    </location>
</feature>
<dbReference type="Pfam" id="PF04198">
    <property type="entry name" value="Sugar-bind"/>
    <property type="match status" value="1"/>
</dbReference>
<dbReference type="AlphaFoldDB" id="A0A9X2PJX8"/>
<evidence type="ECO:0000256" key="5">
    <source>
        <dbReference type="SAM" id="MobiDB-lite"/>
    </source>
</evidence>
<dbReference type="SUPFAM" id="SSF100950">
    <property type="entry name" value="NagB/RpiA/CoA transferase-like"/>
    <property type="match status" value="1"/>
</dbReference>
<dbReference type="InterPro" id="IPR007324">
    <property type="entry name" value="Sugar-bd_dom_put"/>
</dbReference>
<sequence length="365" mass="38834">MTGGATPKPDALVRPGSGKDARGKDANETPATASTPAEPAEPIHGELSATGRRSARLRLRAAWMYYVEGMTQSAIASALDIGRVTVVRLLADARALNEVKISLSREIAELPRLEMGLQKAFGLREAVVAPLSGPLADPTSAIGAVTGQFISDLIRPDMKIGFGWGRTLMRALGFIDEKNVANVSVISLLGGITKAKQYNPSEFAWQLSRLFQADCHLIAAPAIVDSVETKRALIERCGLGTVYSLAREMDAVVLSVGEMEGDSTSMRFGFFTPDDWASLIAAGAVGDVVYNFIDIEGRPIDHPVNTRVMSIPIETLQATPERILTSGGPGKTQAVIAGLRMLRPTVFITDEVTAAAVLDAVGADY</sequence>
<evidence type="ECO:0000259" key="6">
    <source>
        <dbReference type="Pfam" id="PF04198"/>
    </source>
</evidence>
<evidence type="ECO:0000256" key="2">
    <source>
        <dbReference type="ARBA" id="ARBA00023015"/>
    </source>
</evidence>
<evidence type="ECO:0000256" key="1">
    <source>
        <dbReference type="ARBA" id="ARBA00010466"/>
    </source>
</evidence>
<dbReference type="InterPro" id="IPR037171">
    <property type="entry name" value="NagB/RpiA_transferase-like"/>
</dbReference>
<name>A0A9X2PJX8_9HYPH</name>
<comment type="similarity">
    <text evidence="1">Belongs to the SorC transcriptional regulatory family.</text>
</comment>
<organism evidence="7 8">
    <name type="scientific">Ancylobacter mangrovi</name>
    <dbReference type="NCBI Taxonomy" id="2972472"/>
    <lineage>
        <taxon>Bacteria</taxon>
        <taxon>Pseudomonadati</taxon>
        <taxon>Pseudomonadota</taxon>
        <taxon>Alphaproteobacteria</taxon>
        <taxon>Hyphomicrobiales</taxon>
        <taxon>Xanthobacteraceae</taxon>
        <taxon>Ancylobacter</taxon>
    </lineage>
</organism>
<dbReference type="PANTHER" id="PTHR34294:SF1">
    <property type="entry name" value="TRANSCRIPTIONAL REGULATOR LSRR"/>
    <property type="match status" value="1"/>
</dbReference>
<evidence type="ECO:0000256" key="3">
    <source>
        <dbReference type="ARBA" id="ARBA00023125"/>
    </source>
</evidence>
<dbReference type="Gene3D" id="1.10.10.10">
    <property type="entry name" value="Winged helix-like DNA-binding domain superfamily/Winged helix DNA-binding domain"/>
    <property type="match status" value="1"/>
</dbReference>
<dbReference type="Proteomes" id="UP001151088">
    <property type="component" value="Unassembled WGS sequence"/>
</dbReference>
<evidence type="ECO:0000313" key="7">
    <source>
        <dbReference type="EMBL" id="MCS0495358.1"/>
    </source>
</evidence>
<protein>
    <submittedName>
        <fullName evidence="7">Sugar-binding transcriptional regulator</fullName>
    </submittedName>
</protein>
<feature type="compositionally biased region" description="Basic and acidic residues" evidence="5">
    <location>
        <begin position="17"/>
        <end position="27"/>
    </location>
</feature>
<dbReference type="GO" id="GO:0030246">
    <property type="term" value="F:carbohydrate binding"/>
    <property type="evidence" value="ECO:0007669"/>
    <property type="project" value="InterPro"/>
</dbReference>
<dbReference type="PANTHER" id="PTHR34294">
    <property type="entry name" value="TRANSCRIPTIONAL REGULATOR-RELATED"/>
    <property type="match status" value="1"/>
</dbReference>
<evidence type="ECO:0000313" key="8">
    <source>
        <dbReference type="Proteomes" id="UP001151088"/>
    </source>
</evidence>
<proteinExistence type="inferred from homology"/>
<gene>
    <name evidence="7" type="ORF">NVS89_09635</name>
</gene>
<comment type="caution">
    <text evidence="7">The sequence shown here is derived from an EMBL/GenBank/DDBJ whole genome shotgun (WGS) entry which is preliminary data.</text>
</comment>
<accession>A0A9X2PJX8</accession>
<dbReference type="RefSeq" id="WP_258732457.1">
    <property type="nucleotide sequence ID" value="NZ_JANTHZ010000003.1"/>
</dbReference>
<dbReference type="GO" id="GO:0003677">
    <property type="term" value="F:DNA binding"/>
    <property type="evidence" value="ECO:0007669"/>
    <property type="project" value="UniProtKB-KW"/>
</dbReference>
<dbReference type="InterPro" id="IPR036388">
    <property type="entry name" value="WH-like_DNA-bd_sf"/>
</dbReference>
<dbReference type="EMBL" id="JANTHZ010000003">
    <property type="protein sequence ID" value="MCS0495358.1"/>
    <property type="molecule type" value="Genomic_DNA"/>
</dbReference>
<evidence type="ECO:0000256" key="4">
    <source>
        <dbReference type="ARBA" id="ARBA00023163"/>
    </source>
</evidence>
<feature type="compositionally biased region" description="Low complexity" evidence="5">
    <location>
        <begin position="28"/>
        <end position="48"/>
    </location>
</feature>
<dbReference type="Gene3D" id="3.40.50.1360">
    <property type="match status" value="1"/>
</dbReference>
<reference evidence="7" key="1">
    <citation type="submission" date="2022-08" db="EMBL/GenBank/DDBJ databases">
        <authorList>
            <person name="Li F."/>
        </authorList>
    </citation>
    <scope>NUCLEOTIDE SEQUENCE</scope>
    <source>
        <strain evidence="7">MQZ15Z-1</strain>
    </source>
</reference>
<keyword evidence="3" id="KW-0238">DNA-binding</keyword>
<keyword evidence="4" id="KW-0804">Transcription</keyword>
<feature type="region of interest" description="Disordered" evidence="5">
    <location>
        <begin position="1"/>
        <end position="48"/>
    </location>
</feature>
<dbReference type="InterPro" id="IPR051054">
    <property type="entry name" value="SorC_transcr_regulators"/>
</dbReference>
<keyword evidence="2" id="KW-0805">Transcription regulation</keyword>
<keyword evidence="8" id="KW-1185">Reference proteome</keyword>